<evidence type="ECO:0000313" key="2">
    <source>
        <dbReference type="EMBL" id="PHP66414.1"/>
    </source>
</evidence>
<keyword evidence="3" id="KW-1185">Reference proteome</keyword>
<dbReference type="OrthoDB" id="582665at2"/>
<gene>
    <name evidence="2" type="ORF">CSC94_14085</name>
</gene>
<evidence type="ECO:0000313" key="3">
    <source>
        <dbReference type="Proteomes" id="UP000221168"/>
    </source>
</evidence>
<name>A0A2G1QLR4_9HYPH</name>
<comment type="caution">
    <text evidence="2">The sequence shown here is derived from an EMBL/GenBank/DDBJ whole genome shotgun (WGS) entry which is preliminary data.</text>
</comment>
<proteinExistence type="predicted"/>
<dbReference type="Proteomes" id="UP000221168">
    <property type="component" value="Unassembled WGS sequence"/>
</dbReference>
<evidence type="ECO:0000256" key="1">
    <source>
        <dbReference type="SAM" id="SignalP"/>
    </source>
</evidence>
<dbReference type="EMBL" id="PDVP01000008">
    <property type="protein sequence ID" value="PHP66414.1"/>
    <property type="molecule type" value="Genomic_DNA"/>
</dbReference>
<protein>
    <submittedName>
        <fullName evidence="2">Uncharacterized protein</fullName>
    </submittedName>
</protein>
<dbReference type="AlphaFoldDB" id="A0A2G1QLR4"/>
<feature type="chain" id="PRO_5013639230" evidence="1">
    <location>
        <begin position="30"/>
        <end position="136"/>
    </location>
</feature>
<organism evidence="2 3">
    <name type="scientific">Zhengella mangrovi</name>
    <dbReference type="NCBI Taxonomy" id="1982044"/>
    <lineage>
        <taxon>Bacteria</taxon>
        <taxon>Pseudomonadati</taxon>
        <taxon>Pseudomonadota</taxon>
        <taxon>Alphaproteobacteria</taxon>
        <taxon>Hyphomicrobiales</taxon>
        <taxon>Notoacmeibacteraceae</taxon>
        <taxon>Zhengella</taxon>
    </lineage>
</organism>
<sequence>MTQISRLTRTAIAALALTGAAIAASPALAGNTCKNVFLEFTNNSGQTINIVDVDYWDPARGSRGGWRSEPVRNETLRNGAAWRETRNLEKVNQRQTRVRFEYRIRGKLGGWSVKKYHYTTGTQVCSERASFRASLR</sequence>
<dbReference type="RefSeq" id="WP_099306994.1">
    <property type="nucleotide sequence ID" value="NZ_PDVP01000008.1"/>
</dbReference>
<keyword evidence="1" id="KW-0732">Signal</keyword>
<feature type="signal peptide" evidence="1">
    <location>
        <begin position="1"/>
        <end position="29"/>
    </location>
</feature>
<reference evidence="2 3" key="1">
    <citation type="submission" date="2017-10" db="EMBL/GenBank/DDBJ databases">
        <title>Sedimentibacterium mangrovi gen. nov., sp. nov., a novel member of family Phyllobacteriacea isolated from mangrove sediment.</title>
        <authorList>
            <person name="Liao H."/>
            <person name="Tian Y."/>
        </authorList>
    </citation>
    <scope>NUCLEOTIDE SEQUENCE [LARGE SCALE GENOMIC DNA]</scope>
    <source>
        <strain evidence="2 3">X9-2-2</strain>
    </source>
</reference>
<accession>A0A2G1QLR4</accession>